<organism evidence="1 2">
    <name type="scientific">Candidatus Magasanikbacteria bacterium RIFCSPHIGHO2_02_FULL_45_10</name>
    <dbReference type="NCBI Taxonomy" id="1798679"/>
    <lineage>
        <taxon>Bacteria</taxon>
        <taxon>Candidatus Magasanikiibacteriota</taxon>
    </lineage>
</organism>
<name>A0A1F6M9I5_9BACT</name>
<evidence type="ECO:0000313" key="1">
    <source>
        <dbReference type="EMBL" id="OGH68285.1"/>
    </source>
</evidence>
<comment type="caution">
    <text evidence="1">The sequence shown here is derived from an EMBL/GenBank/DDBJ whole genome shotgun (WGS) entry which is preliminary data.</text>
</comment>
<sequence length="76" mass="8903">MWLVTWKLFGFFVRRMFAAVLAKLAIFQPVLEDFLVLATKIVRTLTNRALELDHVILGHSIIIKVKVGLYYQNKRK</sequence>
<accession>A0A1F6M9I5</accession>
<protein>
    <submittedName>
        <fullName evidence="1">Uncharacterized protein</fullName>
    </submittedName>
</protein>
<gene>
    <name evidence="1" type="ORF">A3D53_02960</name>
</gene>
<dbReference type="AlphaFoldDB" id="A0A1F6M9I5"/>
<evidence type="ECO:0000313" key="2">
    <source>
        <dbReference type="Proteomes" id="UP000176413"/>
    </source>
</evidence>
<proteinExistence type="predicted"/>
<dbReference type="EMBL" id="MFQA01000050">
    <property type="protein sequence ID" value="OGH68285.1"/>
    <property type="molecule type" value="Genomic_DNA"/>
</dbReference>
<reference evidence="1 2" key="1">
    <citation type="journal article" date="2016" name="Nat. Commun.">
        <title>Thousands of microbial genomes shed light on interconnected biogeochemical processes in an aquifer system.</title>
        <authorList>
            <person name="Anantharaman K."/>
            <person name="Brown C.T."/>
            <person name="Hug L.A."/>
            <person name="Sharon I."/>
            <person name="Castelle C.J."/>
            <person name="Probst A.J."/>
            <person name="Thomas B.C."/>
            <person name="Singh A."/>
            <person name="Wilkins M.J."/>
            <person name="Karaoz U."/>
            <person name="Brodie E.L."/>
            <person name="Williams K.H."/>
            <person name="Hubbard S.S."/>
            <person name="Banfield J.F."/>
        </authorList>
    </citation>
    <scope>NUCLEOTIDE SEQUENCE [LARGE SCALE GENOMIC DNA]</scope>
</reference>
<dbReference type="Proteomes" id="UP000176413">
    <property type="component" value="Unassembled WGS sequence"/>
</dbReference>